<dbReference type="Gene3D" id="1.10.287.470">
    <property type="entry name" value="Helix hairpin bin"/>
    <property type="match status" value="1"/>
</dbReference>
<dbReference type="Gene3D" id="2.40.50.100">
    <property type="match status" value="1"/>
</dbReference>
<dbReference type="GO" id="GO:0015562">
    <property type="term" value="F:efflux transmembrane transporter activity"/>
    <property type="evidence" value="ECO:0007669"/>
    <property type="project" value="TreeGrafter"/>
</dbReference>
<evidence type="ECO:0000256" key="1">
    <source>
        <dbReference type="ARBA" id="ARBA00009477"/>
    </source>
</evidence>
<comment type="caution">
    <text evidence="4">The sequence shown here is derived from an EMBL/GenBank/DDBJ whole genome shotgun (WGS) entry which is preliminary data.</text>
</comment>
<dbReference type="NCBIfam" id="TIGR01730">
    <property type="entry name" value="RND_mfp"/>
    <property type="match status" value="1"/>
</dbReference>
<dbReference type="PANTHER" id="PTHR30469">
    <property type="entry name" value="MULTIDRUG RESISTANCE PROTEIN MDTA"/>
    <property type="match status" value="1"/>
</dbReference>
<keyword evidence="3" id="KW-0732">Signal</keyword>
<protein>
    <submittedName>
        <fullName evidence="4">RND family efflux transporter MFP subunit</fullName>
    </submittedName>
</protein>
<keyword evidence="2" id="KW-0175">Coiled coil</keyword>
<dbReference type="Gene3D" id="2.40.420.20">
    <property type="match status" value="1"/>
</dbReference>
<proteinExistence type="inferred from homology"/>
<dbReference type="InterPro" id="IPR006143">
    <property type="entry name" value="RND_pump_MFP"/>
</dbReference>
<dbReference type="PANTHER" id="PTHR30469:SF20">
    <property type="entry name" value="EFFLUX RND TRANSPORTER PERIPLASMIC ADAPTOR SUBUNIT"/>
    <property type="match status" value="1"/>
</dbReference>
<dbReference type="RefSeq" id="WP_107978690.1">
    <property type="nucleotide sequence ID" value="NZ_BMEZ01000038.1"/>
</dbReference>
<evidence type="ECO:0000256" key="3">
    <source>
        <dbReference type="SAM" id="SignalP"/>
    </source>
</evidence>
<dbReference type="EMBL" id="QBKN01000038">
    <property type="protein sequence ID" value="PTX39394.1"/>
    <property type="molecule type" value="Genomic_DNA"/>
</dbReference>
<dbReference type="AlphaFoldDB" id="A0A2T6A6E6"/>
<organism evidence="4 5">
    <name type="scientific">Allosediminivita pacifica</name>
    <dbReference type="NCBI Taxonomy" id="1267769"/>
    <lineage>
        <taxon>Bacteria</taxon>
        <taxon>Pseudomonadati</taxon>
        <taxon>Pseudomonadota</taxon>
        <taxon>Alphaproteobacteria</taxon>
        <taxon>Rhodobacterales</taxon>
        <taxon>Paracoccaceae</taxon>
        <taxon>Allosediminivita</taxon>
    </lineage>
</organism>
<feature type="coiled-coil region" evidence="2">
    <location>
        <begin position="92"/>
        <end position="156"/>
    </location>
</feature>
<dbReference type="OrthoDB" id="9813967at2"/>
<evidence type="ECO:0000256" key="2">
    <source>
        <dbReference type="SAM" id="Coils"/>
    </source>
</evidence>
<sequence length="356" mass="38851">MKRCLVLAAALAAFALPSFAQEEGASQETPPRPVKLITLDAGENRLQRQFFGRLQARETVDLAFQVSGQIVKFPVQEGAQLAAGELVAQLDLTRFERQLRQAEINLDKARRDLERLEELSSSSASEVQIQNARTEYELAQVSVEEAENALDDATLEANFDALVARREVANYTTVNAGTPVVRLHDMSELRVDIDVPEVLFRRATAEDTVQFHASFPSLEETYELELRELEAETADVAQTFRITLAFTNEVPPRLLPGASVTVTATAIEDPGNGDIVVPETALVFSPDRQPGVMVFVPEGDGADRGTVARTPVEIAMREDAHVRVTGGIEPGTVIVAAGASQLRDGQEVRRFTGLGE</sequence>
<evidence type="ECO:0000313" key="5">
    <source>
        <dbReference type="Proteomes" id="UP000244069"/>
    </source>
</evidence>
<dbReference type="GO" id="GO:1990281">
    <property type="term" value="C:efflux pump complex"/>
    <property type="evidence" value="ECO:0007669"/>
    <property type="project" value="TreeGrafter"/>
</dbReference>
<dbReference type="SUPFAM" id="SSF111369">
    <property type="entry name" value="HlyD-like secretion proteins"/>
    <property type="match status" value="1"/>
</dbReference>
<reference evidence="4 5" key="1">
    <citation type="submission" date="2018-04" db="EMBL/GenBank/DDBJ databases">
        <title>Genomic Encyclopedia of Archaeal and Bacterial Type Strains, Phase II (KMG-II): from individual species to whole genera.</title>
        <authorList>
            <person name="Goeker M."/>
        </authorList>
    </citation>
    <scope>NUCLEOTIDE SEQUENCE [LARGE SCALE GENOMIC DNA]</scope>
    <source>
        <strain evidence="4 5">DSM 29329</strain>
    </source>
</reference>
<dbReference type="Proteomes" id="UP000244069">
    <property type="component" value="Unassembled WGS sequence"/>
</dbReference>
<comment type="similarity">
    <text evidence="1">Belongs to the membrane fusion protein (MFP) (TC 8.A.1) family.</text>
</comment>
<keyword evidence="5" id="KW-1185">Reference proteome</keyword>
<accession>A0A2T6A6E6</accession>
<feature type="chain" id="PRO_5015635813" evidence="3">
    <location>
        <begin position="21"/>
        <end position="356"/>
    </location>
</feature>
<gene>
    <name evidence="4" type="ORF">C8N44_13824</name>
</gene>
<feature type="signal peptide" evidence="3">
    <location>
        <begin position="1"/>
        <end position="20"/>
    </location>
</feature>
<name>A0A2T6A6E6_9RHOB</name>
<evidence type="ECO:0000313" key="4">
    <source>
        <dbReference type="EMBL" id="PTX39394.1"/>
    </source>
</evidence>